<keyword evidence="1" id="KW-0732">Signal</keyword>
<feature type="chain" id="PRO_5040982249" description="UrcA family protein" evidence="1">
    <location>
        <begin position="32"/>
        <end position="150"/>
    </location>
</feature>
<reference evidence="2" key="1">
    <citation type="submission" date="2023-02" db="EMBL/GenBank/DDBJ databases">
        <title>Tahibacter soli sp. nov. isolated from soil.</title>
        <authorList>
            <person name="Baek J.H."/>
            <person name="Lee J.K."/>
            <person name="Choi D.G."/>
            <person name="Jeon C.O."/>
        </authorList>
    </citation>
    <scope>NUCLEOTIDE SEQUENCE</scope>
    <source>
        <strain evidence="2">BL</strain>
    </source>
</reference>
<dbReference type="RefSeq" id="WP_263544972.1">
    <property type="nucleotide sequence ID" value="NZ_JAOVZO020000014.1"/>
</dbReference>
<dbReference type="AlphaFoldDB" id="A0A9X3YK59"/>
<dbReference type="Proteomes" id="UP001139971">
    <property type="component" value="Unassembled WGS sequence"/>
</dbReference>
<keyword evidence="3" id="KW-1185">Reference proteome</keyword>
<sequence>MIVDATVSRRAVRVRRLHRALVLFCLAGACAAAAIALKPAASVAAAEARVDADTRFDYVAVFEPGTSDADVERWRAAVLRAHRAPCLERLPCTTRALRLAELGAGRRYAIGFDLNRATPDDERAALLAAAQAQPVRVTLVAATTPRRAAE</sequence>
<evidence type="ECO:0000313" key="2">
    <source>
        <dbReference type="EMBL" id="MDC8012695.1"/>
    </source>
</evidence>
<organism evidence="2 3">
    <name type="scientific">Tahibacter soli</name>
    <dbReference type="NCBI Taxonomy" id="2983605"/>
    <lineage>
        <taxon>Bacteria</taxon>
        <taxon>Pseudomonadati</taxon>
        <taxon>Pseudomonadota</taxon>
        <taxon>Gammaproteobacteria</taxon>
        <taxon>Lysobacterales</taxon>
        <taxon>Rhodanobacteraceae</taxon>
        <taxon>Tahibacter</taxon>
    </lineage>
</organism>
<evidence type="ECO:0000256" key="1">
    <source>
        <dbReference type="SAM" id="SignalP"/>
    </source>
</evidence>
<proteinExistence type="predicted"/>
<dbReference type="EMBL" id="JAOVZO020000014">
    <property type="protein sequence ID" value="MDC8012695.1"/>
    <property type="molecule type" value="Genomic_DNA"/>
</dbReference>
<accession>A0A9X3YK59</accession>
<evidence type="ECO:0000313" key="3">
    <source>
        <dbReference type="Proteomes" id="UP001139971"/>
    </source>
</evidence>
<gene>
    <name evidence="2" type="ORF">OD750_009060</name>
</gene>
<protein>
    <recommendedName>
        <fullName evidence="4">UrcA family protein</fullName>
    </recommendedName>
</protein>
<name>A0A9X3YK59_9GAMM</name>
<evidence type="ECO:0008006" key="4">
    <source>
        <dbReference type="Google" id="ProtNLM"/>
    </source>
</evidence>
<comment type="caution">
    <text evidence="2">The sequence shown here is derived from an EMBL/GenBank/DDBJ whole genome shotgun (WGS) entry which is preliminary data.</text>
</comment>
<feature type="signal peptide" evidence="1">
    <location>
        <begin position="1"/>
        <end position="31"/>
    </location>
</feature>